<dbReference type="Gene3D" id="3.40.30.10">
    <property type="entry name" value="Glutaredoxin"/>
    <property type="match status" value="1"/>
</dbReference>
<dbReference type="InterPro" id="IPR008554">
    <property type="entry name" value="Glutaredoxin-like"/>
</dbReference>
<dbReference type="Proteomes" id="UP000318704">
    <property type="component" value="Chromosome"/>
</dbReference>
<sequence length="216" mass="23983">MSTTARKEELPQGLSVLGNTLLFLGLGIFALSLTGTSWLPFTMPRSWFQNPTVWKLLALCLSFGGIAILKQISSSEMKEGERKYQPQQTRDWIPEVPGQRFETLTVYTKENCPLCEEATEILEDYAAYLPQAELIDIYSDPALVEKFGTCVPVVLIDGKIRFRGRINEVLLRRLIVASPARELLKKSCGCNKQGCGCKPEPTQLKSSGCGSNCRCA</sequence>
<organism evidence="2 3">
    <name type="scientific">Gimesia aquarii</name>
    <dbReference type="NCBI Taxonomy" id="2527964"/>
    <lineage>
        <taxon>Bacteria</taxon>
        <taxon>Pseudomonadati</taxon>
        <taxon>Planctomycetota</taxon>
        <taxon>Planctomycetia</taxon>
        <taxon>Planctomycetales</taxon>
        <taxon>Planctomycetaceae</taxon>
        <taxon>Gimesia</taxon>
    </lineage>
</organism>
<feature type="transmembrane region" description="Helical" evidence="1">
    <location>
        <begin position="53"/>
        <end position="73"/>
    </location>
</feature>
<feature type="transmembrane region" description="Helical" evidence="1">
    <location>
        <begin position="21"/>
        <end position="41"/>
    </location>
</feature>
<keyword evidence="1" id="KW-1133">Transmembrane helix</keyword>
<protein>
    <recommendedName>
        <fullName evidence="4">Glutaredoxin</fullName>
    </recommendedName>
</protein>
<evidence type="ECO:0008006" key="4">
    <source>
        <dbReference type="Google" id="ProtNLM"/>
    </source>
</evidence>
<evidence type="ECO:0000256" key="1">
    <source>
        <dbReference type="SAM" id="Phobius"/>
    </source>
</evidence>
<name>A0A517VZ35_9PLAN</name>
<gene>
    <name evidence="2" type="ORF">V144x_37490</name>
</gene>
<dbReference type="SUPFAM" id="SSF52833">
    <property type="entry name" value="Thioredoxin-like"/>
    <property type="match status" value="1"/>
</dbReference>
<dbReference type="RefSeq" id="WP_144986784.1">
    <property type="nucleotide sequence ID" value="NZ_CP037920.1"/>
</dbReference>
<dbReference type="AlphaFoldDB" id="A0A517VZ35"/>
<dbReference type="EMBL" id="CP037920">
    <property type="protein sequence ID" value="QDT98263.1"/>
    <property type="molecule type" value="Genomic_DNA"/>
</dbReference>
<dbReference type="Pfam" id="PF05768">
    <property type="entry name" value="Glrx-like"/>
    <property type="match status" value="1"/>
</dbReference>
<dbReference type="InterPro" id="IPR036249">
    <property type="entry name" value="Thioredoxin-like_sf"/>
</dbReference>
<reference evidence="2 3" key="1">
    <citation type="submission" date="2019-03" db="EMBL/GenBank/DDBJ databases">
        <title>Deep-cultivation of Planctomycetes and their phenomic and genomic characterization uncovers novel biology.</title>
        <authorList>
            <person name="Wiegand S."/>
            <person name="Jogler M."/>
            <person name="Boedeker C."/>
            <person name="Pinto D."/>
            <person name="Vollmers J."/>
            <person name="Rivas-Marin E."/>
            <person name="Kohn T."/>
            <person name="Peeters S.H."/>
            <person name="Heuer A."/>
            <person name="Rast P."/>
            <person name="Oberbeckmann S."/>
            <person name="Bunk B."/>
            <person name="Jeske O."/>
            <person name="Meyerdierks A."/>
            <person name="Storesund J.E."/>
            <person name="Kallscheuer N."/>
            <person name="Luecker S."/>
            <person name="Lage O.M."/>
            <person name="Pohl T."/>
            <person name="Merkel B.J."/>
            <person name="Hornburger P."/>
            <person name="Mueller R.-W."/>
            <person name="Bruemmer F."/>
            <person name="Labrenz M."/>
            <person name="Spormann A.M."/>
            <person name="Op den Camp H."/>
            <person name="Overmann J."/>
            <person name="Amann R."/>
            <person name="Jetten M.S.M."/>
            <person name="Mascher T."/>
            <person name="Medema M.H."/>
            <person name="Devos D.P."/>
            <person name="Kaster A.-K."/>
            <person name="Ovreas L."/>
            <person name="Rohde M."/>
            <person name="Galperin M.Y."/>
            <person name="Jogler C."/>
        </authorList>
    </citation>
    <scope>NUCLEOTIDE SEQUENCE [LARGE SCALE GENOMIC DNA]</scope>
    <source>
        <strain evidence="2 3">V144</strain>
    </source>
</reference>
<evidence type="ECO:0000313" key="3">
    <source>
        <dbReference type="Proteomes" id="UP000318704"/>
    </source>
</evidence>
<evidence type="ECO:0000313" key="2">
    <source>
        <dbReference type="EMBL" id="QDT98263.1"/>
    </source>
</evidence>
<accession>A0A517VZ35</accession>
<keyword evidence="1" id="KW-0472">Membrane</keyword>
<proteinExistence type="predicted"/>
<dbReference type="KEGG" id="gaw:V144x_37490"/>
<keyword evidence="1" id="KW-0812">Transmembrane</keyword>